<keyword evidence="3" id="KW-1185">Reference proteome</keyword>
<dbReference type="Proteomes" id="UP000053342">
    <property type="component" value="Unassembled WGS sequence"/>
</dbReference>
<dbReference type="Gene3D" id="1.20.1050.10">
    <property type="match status" value="1"/>
</dbReference>
<proteinExistence type="predicted"/>
<dbReference type="HOGENOM" id="CLU_011226_4_2_1"/>
<dbReference type="EMBL" id="KN847332">
    <property type="protein sequence ID" value="KIW47534.1"/>
    <property type="molecule type" value="Genomic_DNA"/>
</dbReference>
<gene>
    <name evidence="2" type="ORF">PV06_00226</name>
</gene>
<dbReference type="OrthoDB" id="3642468at2759"/>
<sequence length="303" mass="34283">MPPFTRLFGKLTRPPRVHFFDIKSLVGPFSPNTIRTRLSLNYKRIDYTESAISYADIKALYADLGLPATQNRGQTQSSPKYTLPVILIETVPENHESLQTTGSFLLNLALQGKLDYEASRAVCGTLPIARALDTCFPPPNWKVLFPFQQSDKQTEEVQRCITRAVGVARRLILPRVPKVLDERGRKYFVDTRTTWFGVEALDELGPKSETEATQLWVEMTRELESITNMLSKGKGGGPFINGDVPSYPDFIVVAFLAWFQRVDEQASERLLEFGNGELQRLWHACKPWLSGQGEVIEWDVESS</sequence>
<dbReference type="AlphaFoldDB" id="A0A0D2EHX8"/>
<protein>
    <recommendedName>
        <fullName evidence="1">Glutathione S-transferase UstS-like C-terminal domain-containing protein</fullName>
    </recommendedName>
</protein>
<dbReference type="InterPro" id="IPR036282">
    <property type="entry name" value="Glutathione-S-Trfase_C_sf"/>
</dbReference>
<dbReference type="SUPFAM" id="SSF47616">
    <property type="entry name" value="GST C-terminal domain-like"/>
    <property type="match status" value="1"/>
</dbReference>
<dbReference type="GeneID" id="27352300"/>
<feature type="domain" description="Glutathione S-transferase UstS-like C-terminal" evidence="1">
    <location>
        <begin position="166"/>
        <end position="288"/>
    </location>
</feature>
<dbReference type="STRING" id="215243.A0A0D2EHX8"/>
<dbReference type="InterPro" id="IPR054416">
    <property type="entry name" value="GST_UstS-like_C"/>
</dbReference>
<dbReference type="Pfam" id="PF22041">
    <property type="entry name" value="GST_C_7"/>
    <property type="match status" value="1"/>
</dbReference>
<organism evidence="2 3">
    <name type="scientific">Exophiala oligosperma</name>
    <dbReference type="NCBI Taxonomy" id="215243"/>
    <lineage>
        <taxon>Eukaryota</taxon>
        <taxon>Fungi</taxon>
        <taxon>Dikarya</taxon>
        <taxon>Ascomycota</taxon>
        <taxon>Pezizomycotina</taxon>
        <taxon>Eurotiomycetes</taxon>
        <taxon>Chaetothyriomycetidae</taxon>
        <taxon>Chaetothyriales</taxon>
        <taxon>Herpotrichiellaceae</taxon>
        <taxon>Exophiala</taxon>
    </lineage>
</organism>
<evidence type="ECO:0000313" key="3">
    <source>
        <dbReference type="Proteomes" id="UP000053342"/>
    </source>
</evidence>
<evidence type="ECO:0000313" key="2">
    <source>
        <dbReference type="EMBL" id="KIW47534.1"/>
    </source>
</evidence>
<dbReference type="Gene3D" id="3.40.30.10">
    <property type="entry name" value="Glutaredoxin"/>
    <property type="match status" value="1"/>
</dbReference>
<accession>A0A0D2EHX8</accession>
<dbReference type="VEuPathDB" id="FungiDB:PV06_00226"/>
<reference evidence="2 3" key="1">
    <citation type="submission" date="2015-01" db="EMBL/GenBank/DDBJ databases">
        <title>The Genome Sequence of Exophiala oligosperma CBS72588.</title>
        <authorList>
            <consortium name="The Broad Institute Genomics Platform"/>
            <person name="Cuomo C."/>
            <person name="de Hoog S."/>
            <person name="Gorbushina A."/>
            <person name="Stielow B."/>
            <person name="Teixiera M."/>
            <person name="Abouelleil A."/>
            <person name="Chapman S.B."/>
            <person name="Priest M."/>
            <person name="Young S.K."/>
            <person name="Wortman J."/>
            <person name="Nusbaum C."/>
            <person name="Birren B."/>
        </authorList>
    </citation>
    <scope>NUCLEOTIDE SEQUENCE [LARGE SCALE GENOMIC DNA]</scope>
    <source>
        <strain evidence="2 3">CBS 72588</strain>
    </source>
</reference>
<dbReference type="RefSeq" id="XP_016267750.1">
    <property type="nucleotide sequence ID" value="XM_016400697.1"/>
</dbReference>
<name>A0A0D2EHX8_9EURO</name>
<evidence type="ECO:0000259" key="1">
    <source>
        <dbReference type="Pfam" id="PF22041"/>
    </source>
</evidence>